<dbReference type="Gramene" id="EME30577">
    <property type="protein sequence ID" value="EME30577"/>
    <property type="gene ID" value="Gasu_20390"/>
</dbReference>
<evidence type="ECO:0000313" key="3">
    <source>
        <dbReference type="Proteomes" id="UP000030680"/>
    </source>
</evidence>
<evidence type="ECO:0000313" key="2">
    <source>
        <dbReference type="EMBL" id="EME30577.1"/>
    </source>
</evidence>
<proteinExistence type="predicted"/>
<dbReference type="GeneID" id="17089297"/>
<organism evidence="2 3">
    <name type="scientific">Galdieria sulphuraria</name>
    <name type="common">Red alga</name>
    <dbReference type="NCBI Taxonomy" id="130081"/>
    <lineage>
        <taxon>Eukaryota</taxon>
        <taxon>Rhodophyta</taxon>
        <taxon>Bangiophyceae</taxon>
        <taxon>Galdieriales</taxon>
        <taxon>Galdieriaceae</taxon>
        <taxon>Galdieria</taxon>
    </lineage>
</organism>
<reference evidence="3" key="1">
    <citation type="journal article" date="2013" name="Science">
        <title>Gene transfer from bacteria and archaea facilitated evolution of an extremophilic eukaryote.</title>
        <authorList>
            <person name="Schonknecht G."/>
            <person name="Chen W.H."/>
            <person name="Ternes C.M."/>
            <person name="Barbier G.G."/>
            <person name="Shrestha R.P."/>
            <person name="Stanke M."/>
            <person name="Brautigam A."/>
            <person name="Baker B.J."/>
            <person name="Banfield J.F."/>
            <person name="Garavito R.M."/>
            <person name="Carr K."/>
            <person name="Wilkerson C."/>
            <person name="Rensing S.A."/>
            <person name="Gagneul D."/>
            <person name="Dickenson N.E."/>
            <person name="Oesterhelt C."/>
            <person name="Lercher M.J."/>
            <person name="Weber A.P."/>
        </authorList>
    </citation>
    <scope>NUCLEOTIDE SEQUENCE [LARGE SCALE GENOMIC DNA]</scope>
    <source>
        <strain evidence="3">074W</strain>
    </source>
</reference>
<dbReference type="AlphaFoldDB" id="M2XKB0"/>
<protein>
    <submittedName>
        <fullName evidence="2">Uncharacterized protein</fullName>
    </submittedName>
</protein>
<sequence length="222" mass="25478">MLVTNHAASKVKEFLARQKGLELREKSEQRQNVVCDHLLESLGRVDGTQVHKRRGLGSFSNNAATSSNSFDLKVQLALRKRIQKSRRESTSKNSSLLKEEDVTSEEESKTKFQKTRRHKKIFQEKVRELALRNISTPVSPKTGDSLSSIELPDQQEQEVQRELSNLEWKNPGRPVQKSEGQETLSLPEMKPNRSKRTRQKNQHKSRKVNVQKGKPKSKIQTT</sequence>
<feature type="region of interest" description="Disordered" evidence="1">
    <location>
        <begin position="82"/>
        <end position="119"/>
    </location>
</feature>
<dbReference type="EMBL" id="KB454498">
    <property type="protein sequence ID" value="EME30577.1"/>
    <property type="molecule type" value="Genomic_DNA"/>
</dbReference>
<feature type="region of interest" description="Disordered" evidence="1">
    <location>
        <begin position="133"/>
        <end position="222"/>
    </location>
</feature>
<dbReference type="RefSeq" id="XP_005707097.1">
    <property type="nucleotide sequence ID" value="XM_005707040.1"/>
</dbReference>
<accession>M2XKB0</accession>
<dbReference type="KEGG" id="gsl:Gasu_20390"/>
<feature type="compositionally biased region" description="Basic residues" evidence="1">
    <location>
        <begin position="192"/>
        <end position="222"/>
    </location>
</feature>
<name>M2XKB0_GALSU</name>
<gene>
    <name evidence="2" type="ORF">Gasu_20390</name>
</gene>
<dbReference type="Proteomes" id="UP000030680">
    <property type="component" value="Unassembled WGS sequence"/>
</dbReference>
<evidence type="ECO:0000256" key="1">
    <source>
        <dbReference type="SAM" id="MobiDB-lite"/>
    </source>
</evidence>
<feature type="compositionally biased region" description="Basic and acidic residues" evidence="1">
    <location>
        <begin position="97"/>
        <end position="110"/>
    </location>
</feature>
<dbReference type="OrthoDB" id="10532980at2759"/>
<keyword evidence="3" id="KW-1185">Reference proteome</keyword>
<feature type="compositionally biased region" description="Polar residues" evidence="1">
    <location>
        <begin position="133"/>
        <end position="148"/>
    </location>
</feature>